<dbReference type="Proteomes" id="UP000541810">
    <property type="component" value="Unassembled WGS sequence"/>
</dbReference>
<dbReference type="InterPro" id="IPR012340">
    <property type="entry name" value="NA-bd_OB-fold"/>
</dbReference>
<keyword evidence="6" id="KW-0238">DNA-binding</keyword>
<feature type="domain" description="Helicase ATP-binding" evidence="9">
    <location>
        <begin position="295"/>
        <end position="459"/>
    </location>
</feature>
<dbReference type="Gene3D" id="3.40.50.300">
    <property type="entry name" value="P-loop containing nucleotide triphosphate hydrolases"/>
    <property type="match status" value="2"/>
</dbReference>
<dbReference type="SUPFAM" id="SSF52540">
    <property type="entry name" value="P-loop containing nucleoside triphosphate hydrolases"/>
    <property type="match status" value="2"/>
</dbReference>
<dbReference type="Pfam" id="PF00271">
    <property type="entry name" value="Helicase_C"/>
    <property type="match status" value="1"/>
</dbReference>
<dbReference type="EMBL" id="JACHGY010000001">
    <property type="protein sequence ID" value="MBB6431223.1"/>
    <property type="molecule type" value="Genomic_DNA"/>
</dbReference>
<keyword evidence="1" id="KW-0547">Nucleotide-binding</keyword>
<dbReference type="CDD" id="cd17992">
    <property type="entry name" value="DEXHc_RecG"/>
    <property type="match status" value="1"/>
</dbReference>
<feature type="domain" description="Helicase C-terminal" evidence="10">
    <location>
        <begin position="478"/>
        <end position="654"/>
    </location>
</feature>
<organism evidence="11 12">
    <name type="scientific">Algisphaera agarilytica</name>
    <dbReference type="NCBI Taxonomy" id="1385975"/>
    <lineage>
        <taxon>Bacteria</taxon>
        <taxon>Pseudomonadati</taxon>
        <taxon>Planctomycetota</taxon>
        <taxon>Phycisphaerae</taxon>
        <taxon>Phycisphaerales</taxon>
        <taxon>Phycisphaeraceae</taxon>
        <taxon>Algisphaera</taxon>
    </lineage>
</organism>
<proteinExistence type="predicted"/>
<dbReference type="GO" id="GO:0005524">
    <property type="term" value="F:ATP binding"/>
    <property type="evidence" value="ECO:0007669"/>
    <property type="project" value="UniProtKB-KW"/>
</dbReference>
<keyword evidence="5" id="KW-0067">ATP-binding</keyword>
<evidence type="ECO:0000256" key="4">
    <source>
        <dbReference type="ARBA" id="ARBA00022806"/>
    </source>
</evidence>
<dbReference type="PROSITE" id="PS51192">
    <property type="entry name" value="HELICASE_ATP_BIND_1"/>
    <property type="match status" value="1"/>
</dbReference>
<dbReference type="PANTHER" id="PTHR47964">
    <property type="entry name" value="ATP-DEPENDENT DNA HELICASE HOMOLOG RECG, CHLOROPLASTIC"/>
    <property type="match status" value="1"/>
</dbReference>
<dbReference type="AlphaFoldDB" id="A0A7X0LMP0"/>
<dbReference type="GO" id="GO:0003678">
    <property type="term" value="F:DNA helicase activity"/>
    <property type="evidence" value="ECO:0007669"/>
    <property type="project" value="TreeGrafter"/>
</dbReference>
<reference evidence="11 12" key="1">
    <citation type="submission" date="2020-08" db="EMBL/GenBank/DDBJ databases">
        <title>Genomic Encyclopedia of Type Strains, Phase IV (KMG-IV): sequencing the most valuable type-strain genomes for metagenomic binning, comparative biology and taxonomic classification.</title>
        <authorList>
            <person name="Goeker M."/>
        </authorList>
    </citation>
    <scope>NUCLEOTIDE SEQUENCE [LARGE SCALE GENOMIC DNA]</scope>
    <source>
        <strain evidence="11 12">DSM 103725</strain>
    </source>
</reference>
<dbReference type="SMART" id="SM00487">
    <property type="entry name" value="DEXDc"/>
    <property type="match status" value="1"/>
</dbReference>
<dbReference type="GO" id="GO:0003677">
    <property type="term" value="F:DNA binding"/>
    <property type="evidence" value="ECO:0007669"/>
    <property type="project" value="UniProtKB-KW"/>
</dbReference>
<dbReference type="CDD" id="cd04488">
    <property type="entry name" value="RecG_wedge_OBF"/>
    <property type="match status" value="1"/>
</dbReference>
<accession>A0A7X0LMP0</accession>
<sequence length="722" mass="79423">MANRSEPKASKRLSMRVDDLPGIGKGRAAALRRLDIYTVTDLLRHTPMRYEKEAAEGIIADLPTDGKTVGSARGQVVACRWVPSMGYGKKGRFEATLRDDSDQVGGRTLMLVWFNAGYLREKIMPGLMLRVQGKAKMFGDYPQMVSAKWEVLDEVDAPEASTERLRPVYPATERFSSVKIEQLLDTVLPWALPMVTDPLPEDLLQHHNMPALAEALRMMHRPEDLDEPKAARRRLAFNELLLLQLGIAMRAAEVERMFVAPALNHSEAIDQHIRSRFPFELTDTQSAAVLEIAKDLSQDKPMNRMLQGDVGAGKTVVALYAMLMAVADRKQAALMAPTELLAEQHHLSISRTLEGSNVRVALLTGNQRDDLDAVASGEADLVVGTHALLSESVKFNDLAVVVIDEQHRFGVMQRATLRQSAEADEKGRERMPHTLVMTATPIPRTLSLTLLGDLDNTTLTGLPPGRTPIQNRVVGPEQADEVYRYMRTRLERGEQAYVVVPAIDAAGGSGGGSGENAKTLKSVNALAKTLQQKFLDGYTVGTVHGRLKRETRQKVMEKFREGEIDVLVATTVIEVGVDVPNATVMVIEHAERFGLAQLHQLRGRVGRGDHGRRSLCVFIAEPTTDDALSRMDAIASTNDGFKVAELDLQIRGMGEILGTKQSGLPPMKQARIPEDIELLQLAKRDARGIVADDPELRAAEHANLRKVLMLQYGSALGLVDVG</sequence>
<keyword evidence="4 11" id="KW-0347">Helicase</keyword>
<evidence type="ECO:0000256" key="7">
    <source>
        <dbReference type="ARBA" id="ARBA00023204"/>
    </source>
</evidence>
<dbReference type="Gene3D" id="2.40.50.140">
    <property type="entry name" value="Nucleic acid-binding proteins"/>
    <property type="match status" value="1"/>
</dbReference>
<gene>
    <name evidence="11" type="ORF">HNQ40_003029</name>
</gene>
<evidence type="ECO:0000259" key="10">
    <source>
        <dbReference type="PROSITE" id="PS51194"/>
    </source>
</evidence>
<keyword evidence="3 11" id="KW-0378">Hydrolase</keyword>
<dbReference type="InterPro" id="IPR001650">
    <property type="entry name" value="Helicase_C-like"/>
</dbReference>
<dbReference type="Pfam" id="PF00270">
    <property type="entry name" value="DEAD"/>
    <property type="match status" value="1"/>
</dbReference>
<evidence type="ECO:0000256" key="3">
    <source>
        <dbReference type="ARBA" id="ARBA00022801"/>
    </source>
</evidence>
<dbReference type="InterPro" id="IPR033454">
    <property type="entry name" value="RecG_wedge"/>
</dbReference>
<dbReference type="RefSeq" id="WP_184678707.1">
    <property type="nucleotide sequence ID" value="NZ_JACHGY010000001.1"/>
</dbReference>
<dbReference type="GO" id="GO:0016787">
    <property type="term" value="F:hydrolase activity"/>
    <property type="evidence" value="ECO:0007669"/>
    <property type="project" value="UniProtKB-KW"/>
</dbReference>
<evidence type="ECO:0000256" key="1">
    <source>
        <dbReference type="ARBA" id="ARBA00022741"/>
    </source>
</evidence>
<dbReference type="SUPFAM" id="SSF50249">
    <property type="entry name" value="Nucleic acid-binding proteins"/>
    <property type="match status" value="1"/>
</dbReference>
<evidence type="ECO:0000256" key="5">
    <source>
        <dbReference type="ARBA" id="ARBA00022840"/>
    </source>
</evidence>
<dbReference type="NCBIfam" id="NF008168">
    <property type="entry name" value="PRK10917.2-2"/>
    <property type="match status" value="1"/>
</dbReference>
<evidence type="ECO:0000256" key="2">
    <source>
        <dbReference type="ARBA" id="ARBA00022763"/>
    </source>
</evidence>
<dbReference type="InterPro" id="IPR047112">
    <property type="entry name" value="RecG/Mfd"/>
</dbReference>
<dbReference type="PROSITE" id="PS51194">
    <property type="entry name" value="HELICASE_CTER"/>
    <property type="match status" value="1"/>
</dbReference>
<evidence type="ECO:0000256" key="6">
    <source>
        <dbReference type="ARBA" id="ARBA00023125"/>
    </source>
</evidence>
<dbReference type="GO" id="GO:0006281">
    <property type="term" value="P:DNA repair"/>
    <property type="evidence" value="ECO:0007669"/>
    <property type="project" value="UniProtKB-KW"/>
</dbReference>
<keyword evidence="2" id="KW-0227">DNA damage</keyword>
<comment type="caution">
    <text evidence="11">The sequence shown here is derived from an EMBL/GenBank/DDBJ whole genome shotgun (WGS) entry which is preliminary data.</text>
</comment>
<keyword evidence="7" id="KW-0234">DNA repair</keyword>
<dbReference type="PANTHER" id="PTHR47964:SF1">
    <property type="entry name" value="ATP-DEPENDENT DNA HELICASE HOMOLOG RECG, CHLOROPLASTIC"/>
    <property type="match status" value="1"/>
</dbReference>
<evidence type="ECO:0000256" key="8">
    <source>
        <dbReference type="ARBA" id="ARBA00049819"/>
    </source>
</evidence>
<evidence type="ECO:0000313" key="11">
    <source>
        <dbReference type="EMBL" id="MBB6431223.1"/>
    </source>
</evidence>
<protein>
    <recommendedName>
        <fullName evidence="8">Probable DNA 3'-5' helicase RecG</fullName>
    </recommendedName>
</protein>
<dbReference type="InterPro" id="IPR027417">
    <property type="entry name" value="P-loop_NTPase"/>
</dbReference>
<name>A0A7X0LMP0_9BACT</name>
<dbReference type="Pfam" id="PF17191">
    <property type="entry name" value="RecG_wedge"/>
    <property type="match status" value="1"/>
</dbReference>
<dbReference type="SMART" id="SM00490">
    <property type="entry name" value="HELICc"/>
    <property type="match status" value="1"/>
</dbReference>
<dbReference type="NCBIfam" id="NF008165">
    <property type="entry name" value="PRK10917.1-3"/>
    <property type="match status" value="1"/>
</dbReference>
<dbReference type="InterPro" id="IPR045562">
    <property type="entry name" value="RecG_dom3_C"/>
</dbReference>
<dbReference type="InterPro" id="IPR014001">
    <property type="entry name" value="Helicase_ATP-bd"/>
</dbReference>
<evidence type="ECO:0000259" key="9">
    <source>
        <dbReference type="PROSITE" id="PS51192"/>
    </source>
</evidence>
<dbReference type="Pfam" id="PF19833">
    <property type="entry name" value="RecG_dom3_C"/>
    <property type="match status" value="1"/>
</dbReference>
<evidence type="ECO:0000313" key="12">
    <source>
        <dbReference type="Proteomes" id="UP000541810"/>
    </source>
</evidence>
<dbReference type="InterPro" id="IPR011545">
    <property type="entry name" value="DEAD/DEAH_box_helicase_dom"/>
</dbReference>
<keyword evidence="12" id="KW-1185">Reference proteome</keyword>